<name>A0ABD6AH68_9EURY</name>
<evidence type="ECO:0000256" key="4">
    <source>
        <dbReference type="ARBA" id="ARBA00022801"/>
    </source>
</evidence>
<dbReference type="InterPro" id="IPR000146">
    <property type="entry name" value="FBPase_class-1"/>
</dbReference>
<evidence type="ECO:0000259" key="11">
    <source>
        <dbReference type="Pfam" id="PF18913"/>
    </source>
</evidence>
<keyword evidence="7" id="KW-0460">Magnesium</keyword>
<evidence type="ECO:0000313" key="12">
    <source>
        <dbReference type="EMBL" id="MFC7323191.1"/>
    </source>
</evidence>
<sequence length="322" mass="33136">MSDPDPGDDRADDDADPGGADPADSTVEAVFDAVAATAPEIRAALPGRRVESGTDNPSGESVLAGDLYADELLGEAITAIDGVGSFVSEEREAAVDAGGAVGSDGDGGPYAVAIDPLDGSSNLRSNNAMGTVVGVYDAPLPATGRDLVAAGYVLYGPITTMVVADESGVREEVVEADPGGGGDDGPAVSRSVVEADLTLPDHPLVYGFGGRVPDWPDDFTAYAREIEDELKLRYGGAMVGDVNQVLTYGGIFAYPALVDAPEGKLRLSFEANPIAYVVERAGGAATDGEIDILDVEPEGVHDRVPLYVGNEELIERLQAALD</sequence>
<proteinExistence type="inferred from homology"/>
<comment type="caution">
    <text evidence="7">Lacks conserved residue(s) required for the propagation of feature annotation.</text>
</comment>
<dbReference type="HAMAP" id="MF_01855">
    <property type="entry name" value="FBPase_class1"/>
    <property type="match status" value="1"/>
</dbReference>
<protein>
    <recommendedName>
        <fullName evidence="7">Fructose-1,6-bisphosphatase class 1</fullName>
        <shortName evidence="7">FBPase class 1</shortName>
        <ecNumber evidence="7">3.1.3.11</ecNumber>
    </recommendedName>
    <alternativeName>
        <fullName evidence="7">D-fructose-1,6-bisphosphate 1-phosphohydrolase class 1</fullName>
    </alternativeName>
</protein>
<dbReference type="RefSeq" id="WP_256407296.1">
    <property type="nucleotide sequence ID" value="NZ_JANHDN010000001.1"/>
</dbReference>
<evidence type="ECO:0000256" key="8">
    <source>
        <dbReference type="RuleBase" id="RU000508"/>
    </source>
</evidence>
<evidence type="ECO:0000256" key="6">
    <source>
        <dbReference type="ARBA" id="ARBA00024331"/>
    </source>
</evidence>
<feature type="binding site" evidence="7">
    <location>
        <begin position="118"/>
        <end position="121"/>
    </location>
    <ligand>
        <name>substrate</name>
    </ligand>
</feature>
<dbReference type="EC" id="3.1.3.11" evidence="7"/>
<keyword evidence="5 7" id="KW-0119">Carbohydrate metabolism</keyword>
<evidence type="ECO:0000256" key="2">
    <source>
        <dbReference type="ARBA" id="ARBA00010941"/>
    </source>
</evidence>
<feature type="domain" description="Fructose-1-6-bisphosphatase class I N-terminal" evidence="10">
    <location>
        <begin position="51"/>
        <end position="175"/>
    </location>
</feature>
<dbReference type="SUPFAM" id="SSF56655">
    <property type="entry name" value="Carbohydrate phosphatase"/>
    <property type="match status" value="1"/>
</dbReference>
<dbReference type="PIRSF" id="PIRSF000904">
    <property type="entry name" value="FBPtase_SBPase"/>
    <property type="match status" value="1"/>
</dbReference>
<reference evidence="12 13" key="1">
    <citation type="journal article" date="2019" name="Int. J. Syst. Evol. Microbiol.">
        <title>The Global Catalogue of Microorganisms (GCM) 10K type strain sequencing project: providing services to taxonomists for standard genome sequencing and annotation.</title>
        <authorList>
            <consortium name="The Broad Institute Genomics Platform"/>
            <consortium name="The Broad Institute Genome Sequencing Center for Infectious Disease"/>
            <person name="Wu L."/>
            <person name="Ma J."/>
        </authorList>
    </citation>
    <scope>NUCLEOTIDE SEQUENCE [LARGE SCALE GENOMIC DNA]</scope>
    <source>
        <strain evidence="12 13">CGMCC 1.12554</strain>
    </source>
</reference>
<feature type="binding site" evidence="7">
    <location>
        <position position="89"/>
    </location>
    <ligand>
        <name>Mg(2+)</name>
        <dbReference type="ChEBI" id="CHEBI:18420"/>
        <label>1</label>
    </ligand>
</feature>
<dbReference type="InterPro" id="IPR033391">
    <property type="entry name" value="FBPase_N"/>
</dbReference>
<feature type="domain" description="Fructose-1-6-bisphosphatase class 1 C-terminal" evidence="11">
    <location>
        <begin position="200"/>
        <end position="321"/>
    </location>
</feature>
<dbReference type="InterPro" id="IPR028343">
    <property type="entry name" value="FBPtase"/>
</dbReference>
<dbReference type="GO" id="GO:0006094">
    <property type="term" value="P:gluconeogenesis"/>
    <property type="evidence" value="ECO:0007669"/>
    <property type="project" value="UniProtKB-UniRule"/>
</dbReference>
<feature type="binding site" evidence="7">
    <location>
        <position position="118"/>
    </location>
    <ligand>
        <name>Mg(2+)</name>
        <dbReference type="ChEBI" id="CHEBI:18420"/>
        <label>2</label>
    </ligand>
</feature>
<evidence type="ECO:0000256" key="9">
    <source>
        <dbReference type="SAM" id="MobiDB-lite"/>
    </source>
</evidence>
<evidence type="ECO:0000256" key="5">
    <source>
        <dbReference type="ARBA" id="ARBA00023277"/>
    </source>
</evidence>
<dbReference type="Proteomes" id="UP001596545">
    <property type="component" value="Unassembled WGS sequence"/>
</dbReference>
<evidence type="ECO:0000256" key="7">
    <source>
        <dbReference type="HAMAP-Rule" id="MF_01855"/>
    </source>
</evidence>
<evidence type="ECO:0000259" key="10">
    <source>
        <dbReference type="Pfam" id="PF00316"/>
    </source>
</evidence>
<comment type="cofactor">
    <cofactor evidence="7">
        <name>Mg(2+)</name>
        <dbReference type="ChEBI" id="CHEBI:18420"/>
    </cofactor>
    <text evidence="7">Binds 2 magnesium ions per subunit.</text>
</comment>
<keyword evidence="13" id="KW-1185">Reference proteome</keyword>
<keyword evidence="7" id="KW-0479">Metal-binding</keyword>
<dbReference type="GO" id="GO:0005737">
    <property type="term" value="C:cytoplasm"/>
    <property type="evidence" value="ECO:0007669"/>
    <property type="project" value="UniProtKB-SubCell"/>
</dbReference>
<feature type="binding site" evidence="7">
    <location>
        <position position="264"/>
    </location>
    <ligand>
        <name>substrate</name>
    </ligand>
</feature>
<dbReference type="EMBL" id="JBHTBL010000001">
    <property type="protein sequence ID" value="MFC7323191.1"/>
    <property type="molecule type" value="Genomic_DNA"/>
</dbReference>
<dbReference type="PRINTS" id="PR00115">
    <property type="entry name" value="F16BPHPHTASE"/>
</dbReference>
<organism evidence="12 13">
    <name type="scientific">Halorubrum rutilum</name>
    <dbReference type="NCBI Taxonomy" id="1364933"/>
    <lineage>
        <taxon>Archaea</taxon>
        <taxon>Methanobacteriati</taxon>
        <taxon>Methanobacteriota</taxon>
        <taxon>Stenosarchaea group</taxon>
        <taxon>Halobacteria</taxon>
        <taxon>Halobacteriales</taxon>
        <taxon>Haloferacaceae</taxon>
        <taxon>Halorubrum</taxon>
    </lineage>
</organism>
<keyword evidence="3 7" id="KW-0963">Cytoplasm</keyword>
<feature type="binding site" evidence="7">
    <location>
        <position position="234"/>
    </location>
    <ligand>
        <name>substrate</name>
    </ligand>
</feature>
<evidence type="ECO:0000313" key="13">
    <source>
        <dbReference type="Proteomes" id="UP001596545"/>
    </source>
</evidence>
<dbReference type="AlphaFoldDB" id="A0ABD6AH68"/>
<comment type="caution">
    <text evidence="12">The sequence shown here is derived from an EMBL/GenBank/DDBJ whole genome shotgun (WGS) entry which is preliminary data.</text>
</comment>
<comment type="catalytic activity">
    <reaction evidence="1 7">
        <text>beta-D-fructose 1,6-bisphosphate + H2O = beta-D-fructose 6-phosphate + phosphate</text>
        <dbReference type="Rhea" id="RHEA:11064"/>
        <dbReference type="ChEBI" id="CHEBI:15377"/>
        <dbReference type="ChEBI" id="CHEBI:32966"/>
        <dbReference type="ChEBI" id="CHEBI:43474"/>
        <dbReference type="ChEBI" id="CHEBI:57634"/>
        <dbReference type="EC" id="3.1.3.11"/>
    </reaction>
</comment>
<dbReference type="Pfam" id="PF00316">
    <property type="entry name" value="FBPase"/>
    <property type="match status" value="1"/>
</dbReference>
<dbReference type="GO" id="GO:0000287">
    <property type="term" value="F:magnesium ion binding"/>
    <property type="evidence" value="ECO:0007669"/>
    <property type="project" value="UniProtKB-UniRule"/>
</dbReference>
<dbReference type="GO" id="GO:0042132">
    <property type="term" value="F:fructose 1,6-bisphosphate 1-phosphatase activity"/>
    <property type="evidence" value="ECO:0007669"/>
    <property type="project" value="UniProtKB-UniRule"/>
</dbReference>
<feature type="binding site" evidence="7">
    <location>
        <position position="270"/>
    </location>
    <ligand>
        <name>Mg(2+)</name>
        <dbReference type="ChEBI" id="CHEBI:18420"/>
        <label>2</label>
    </ligand>
</feature>
<dbReference type="PANTHER" id="PTHR11556:SF35">
    <property type="entry name" value="SEDOHEPTULOSE-1,7-BISPHOSPHATASE, CHLOROPLASTIC"/>
    <property type="match status" value="1"/>
</dbReference>
<feature type="region of interest" description="Disordered" evidence="9">
    <location>
        <begin position="1"/>
        <end position="26"/>
    </location>
</feature>
<evidence type="ECO:0000256" key="3">
    <source>
        <dbReference type="ARBA" id="ARBA00022490"/>
    </source>
</evidence>
<comment type="pathway">
    <text evidence="6">Carbohydrate biosynthesis.</text>
</comment>
<feature type="binding site" evidence="7">
    <location>
        <position position="115"/>
    </location>
    <ligand>
        <name>Mg(2+)</name>
        <dbReference type="ChEBI" id="CHEBI:18420"/>
        <label>2</label>
    </ligand>
</feature>
<keyword evidence="4 7" id="KW-0378">Hydrolase</keyword>
<dbReference type="PANTHER" id="PTHR11556">
    <property type="entry name" value="FRUCTOSE-1,6-BISPHOSPHATASE-RELATED"/>
    <property type="match status" value="1"/>
</dbReference>
<dbReference type="Pfam" id="PF18913">
    <property type="entry name" value="FBPase_C"/>
    <property type="match status" value="1"/>
</dbReference>
<comment type="subcellular location">
    <subcellularLocation>
        <location evidence="7">Cytoplasm</location>
    </subcellularLocation>
</comment>
<comment type="similarity">
    <text evidence="2 7 8">Belongs to the FBPase class 1 family.</text>
</comment>
<feature type="binding site" evidence="7">
    <location>
        <position position="117"/>
    </location>
    <ligand>
        <name>Mg(2+)</name>
        <dbReference type="ChEBI" id="CHEBI:18420"/>
        <label>1</label>
    </ligand>
</feature>
<feature type="binding site" evidence="7">
    <location>
        <position position="115"/>
    </location>
    <ligand>
        <name>Mg(2+)</name>
        <dbReference type="ChEBI" id="CHEBI:18420"/>
        <label>1</label>
    </ligand>
</feature>
<dbReference type="Gene3D" id="3.30.540.10">
    <property type="entry name" value="Fructose-1,6-Bisphosphatase, subunit A, domain 1"/>
    <property type="match status" value="1"/>
</dbReference>
<dbReference type="InterPro" id="IPR044015">
    <property type="entry name" value="FBPase_C_dom"/>
</dbReference>
<gene>
    <name evidence="7" type="primary">fbp</name>
    <name evidence="12" type="ORF">ACFQMF_01215</name>
</gene>
<accession>A0ABD6AH68</accession>
<dbReference type="NCBIfam" id="NF006786">
    <property type="entry name" value="PRK09293.3-3"/>
    <property type="match status" value="1"/>
</dbReference>
<evidence type="ECO:0000256" key="1">
    <source>
        <dbReference type="ARBA" id="ARBA00001273"/>
    </source>
</evidence>
<comment type="subunit">
    <text evidence="7">Homotetramer.</text>
</comment>
<dbReference type="Gene3D" id="3.40.190.80">
    <property type="match status" value="1"/>
</dbReference>